<dbReference type="GO" id="GO:0003677">
    <property type="term" value="F:DNA binding"/>
    <property type="evidence" value="ECO:0007669"/>
    <property type="project" value="InterPro"/>
</dbReference>
<evidence type="ECO:0000259" key="6">
    <source>
        <dbReference type="Pfam" id="PF01628"/>
    </source>
</evidence>
<dbReference type="InterPro" id="IPR023120">
    <property type="entry name" value="WHTH_transcript_rep_HrcA_IDD"/>
</dbReference>
<dbReference type="InterPro" id="IPR002571">
    <property type="entry name" value="HrcA"/>
</dbReference>
<dbReference type="InterPro" id="IPR005104">
    <property type="entry name" value="WHTH_HrcA_DNA-bd"/>
</dbReference>
<comment type="similarity">
    <text evidence="5">Belongs to the HrcA family.</text>
</comment>
<evidence type="ECO:0000313" key="9">
    <source>
        <dbReference type="Proteomes" id="UP000199017"/>
    </source>
</evidence>
<keyword evidence="1 5" id="KW-0678">Repressor</keyword>
<dbReference type="EMBL" id="FNDU01000013">
    <property type="protein sequence ID" value="SDI85320.1"/>
    <property type="molecule type" value="Genomic_DNA"/>
</dbReference>
<dbReference type="GO" id="GO:0045892">
    <property type="term" value="P:negative regulation of DNA-templated transcription"/>
    <property type="evidence" value="ECO:0007669"/>
    <property type="project" value="UniProtKB-UniRule"/>
</dbReference>
<dbReference type="SUPFAM" id="SSF55781">
    <property type="entry name" value="GAF domain-like"/>
    <property type="match status" value="1"/>
</dbReference>
<dbReference type="PIRSF" id="PIRSF005485">
    <property type="entry name" value="HrcA"/>
    <property type="match status" value="1"/>
</dbReference>
<dbReference type="InterPro" id="IPR036388">
    <property type="entry name" value="WH-like_DNA-bd_sf"/>
</dbReference>
<evidence type="ECO:0000256" key="1">
    <source>
        <dbReference type="ARBA" id="ARBA00022491"/>
    </source>
</evidence>
<dbReference type="InterPro" id="IPR021153">
    <property type="entry name" value="HrcA_C"/>
</dbReference>
<dbReference type="STRING" id="930129.SAMN05216352_11342"/>
<dbReference type="RefSeq" id="WP_091587143.1">
    <property type="nucleotide sequence ID" value="NZ_FNDU01000013.1"/>
</dbReference>
<evidence type="ECO:0000256" key="5">
    <source>
        <dbReference type="HAMAP-Rule" id="MF_00081"/>
    </source>
</evidence>
<dbReference type="AlphaFoldDB" id="A0A1G8P0I5"/>
<proteinExistence type="inferred from homology"/>
<dbReference type="InterPro" id="IPR029016">
    <property type="entry name" value="GAF-like_dom_sf"/>
</dbReference>
<dbReference type="Pfam" id="PF03444">
    <property type="entry name" value="WHD_HrcA"/>
    <property type="match status" value="1"/>
</dbReference>
<dbReference type="InterPro" id="IPR036390">
    <property type="entry name" value="WH_DNA-bd_sf"/>
</dbReference>
<keyword evidence="3 5" id="KW-0346">Stress response</keyword>
<dbReference type="SUPFAM" id="SSF46785">
    <property type="entry name" value="Winged helix' DNA-binding domain"/>
    <property type="match status" value="1"/>
</dbReference>
<dbReference type="Gene3D" id="3.30.390.60">
    <property type="entry name" value="Heat-inducible transcription repressor hrca homolog, domain 3"/>
    <property type="match status" value="1"/>
</dbReference>
<keyword evidence="2 5" id="KW-0805">Transcription regulation</keyword>
<evidence type="ECO:0000256" key="4">
    <source>
        <dbReference type="ARBA" id="ARBA00023163"/>
    </source>
</evidence>
<sequence>MLTDRQLFILQAIIDNYIQSAEPIGSRSISKSDGMSYSPATIRNEMADLEELGFLEKPHSSSGRIPSEKGYRHYVDHLLLPHRLSKKEIQNVRSLFAEKILEAEQVVKQSATILSDLTSYASIVLGPEVFESKLKHVQIIPLNAQAAVAILVTDTGYVENHTVTLPESLNSSDLEKIANILNDRLEGVPLYKLQEKIYKEVAGLLKQHINSFHDAFRFTEETLQKSKQEKVFYGGKTNLLSQPEFKDIEKVKMIFEILEQDHAVHELLKPEQDGLVIRIGQENNYEAFEDCSIISATYSFDGKPVGTIGIVGPTRMEYPRVIGLIQHLSKGLSDALTNLYTSGN</sequence>
<evidence type="ECO:0000256" key="3">
    <source>
        <dbReference type="ARBA" id="ARBA00023016"/>
    </source>
</evidence>
<evidence type="ECO:0000259" key="7">
    <source>
        <dbReference type="Pfam" id="PF03444"/>
    </source>
</evidence>
<comment type="function">
    <text evidence="5">Negative regulator of class I heat shock genes (grpE-dnaK-dnaJ and groELS operons). Prevents heat-shock induction of these operons.</text>
</comment>
<dbReference type="Proteomes" id="UP000199017">
    <property type="component" value="Unassembled WGS sequence"/>
</dbReference>
<organism evidence="8 9">
    <name type="scientific">Alteribacillus bidgolensis</name>
    <dbReference type="NCBI Taxonomy" id="930129"/>
    <lineage>
        <taxon>Bacteria</taxon>
        <taxon>Bacillati</taxon>
        <taxon>Bacillota</taxon>
        <taxon>Bacilli</taxon>
        <taxon>Bacillales</taxon>
        <taxon>Bacillaceae</taxon>
        <taxon>Alteribacillus</taxon>
    </lineage>
</organism>
<protein>
    <recommendedName>
        <fullName evidence="5">Heat-inducible transcription repressor HrcA</fullName>
    </recommendedName>
</protein>
<dbReference type="Pfam" id="PF01628">
    <property type="entry name" value="HrcA"/>
    <property type="match status" value="1"/>
</dbReference>
<feature type="domain" description="Heat-inducible transcription repressor HrcA C-terminal" evidence="6">
    <location>
        <begin position="104"/>
        <end position="322"/>
    </location>
</feature>
<accession>A0A1G8P0I5</accession>
<dbReference type="Gene3D" id="3.30.450.40">
    <property type="match status" value="1"/>
</dbReference>
<dbReference type="NCBIfam" id="TIGR00331">
    <property type="entry name" value="hrcA"/>
    <property type="match status" value="1"/>
</dbReference>
<dbReference type="Gene3D" id="1.10.10.10">
    <property type="entry name" value="Winged helix-like DNA-binding domain superfamily/Winged helix DNA-binding domain"/>
    <property type="match status" value="1"/>
</dbReference>
<reference evidence="8 9" key="1">
    <citation type="submission" date="2016-10" db="EMBL/GenBank/DDBJ databases">
        <authorList>
            <person name="de Groot N.N."/>
        </authorList>
    </citation>
    <scope>NUCLEOTIDE SEQUENCE [LARGE SCALE GENOMIC DNA]</scope>
    <source>
        <strain evidence="9">P4B,CCM 7963,CECT 7998,DSM 25260,IBRC-M 10614,KCTC 13821</strain>
    </source>
</reference>
<dbReference type="PANTHER" id="PTHR34824:SF1">
    <property type="entry name" value="HEAT-INDUCIBLE TRANSCRIPTION REPRESSOR HRCA"/>
    <property type="match status" value="1"/>
</dbReference>
<feature type="domain" description="Winged helix-turn-helix transcription repressor HrcA DNA-binding" evidence="7">
    <location>
        <begin position="1"/>
        <end position="72"/>
    </location>
</feature>
<dbReference type="OrthoDB" id="9783139at2"/>
<keyword evidence="4 5" id="KW-0804">Transcription</keyword>
<evidence type="ECO:0000313" key="8">
    <source>
        <dbReference type="EMBL" id="SDI85320.1"/>
    </source>
</evidence>
<dbReference type="HAMAP" id="MF_00081">
    <property type="entry name" value="HrcA"/>
    <property type="match status" value="1"/>
</dbReference>
<keyword evidence="9" id="KW-1185">Reference proteome</keyword>
<dbReference type="PANTHER" id="PTHR34824">
    <property type="entry name" value="HEAT-INDUCIBLE TRANSCRIPTION REPRESSOR HRCA"/>
    <property type="match status" value="1"/>
</dbReference>
<gene>
    <name evidence="5" type="primary">hrcA</name>
    <name evidence="8" type="ORF">SAMN05216352_11342</name>
</gene>
<name>A0A1G8P0I5_9BACI</name>
<evidence type="ECO:0000256" key="2">
    <source>
        <dbReference type="ARBA" id="ARBA00023015"/>
    </source>
</evidence>